<organism evidence="1 3">
    <name type="scientific">Aliarcobacter cryaerophilus</name>
    <dbReference type="NCBI Taxonomy" id="28198"/>
    <lineage>
        <taxon>Bacteria</taxon>
        <taxon>Pseudomonadati</taxon>
        <taxon>Campylobacterota</taxon>
        <taxon>Epsilonproteobacteria</taxon>
        <taxon>Campylobacterales</taxon>
        <taxon>Arcobacteraceae</taxon>
        <taxon>Aliarcobacter</taxon>
    </lineage>
</organism>
<dbReference type="AlphaFoldDB" id="A0A2S9SLX6"/>
<evidence type="ECO:0000313" key="1">
    <source>
        <dbReference type="EMBL" id="PRM87563.1"/>
    </source>
</evidence>
<sequence length="146" mass="17744">MLDHYEEFELEKEYLQIWDKIRYKKVDEIYSFTEEVISLLDKHIDDKILFNNDYEKIQNLFKKMKQKNFFYQSSSAKEIIKLSNPKFEKVYKFKECVRQLKYIGEDTNYLKNGNLYKSTHSNGARYIINVDGNDINIGYKYMQRLS</sequence>
<dbReference type="EMBL" id="NXGJ01000008">
    <property type="protein sequence ID" value="PRM87563.1"/>
    <property type="molecule type" value="Genomic_DNA"/>
</dbReference>
<dbReference type="Proteomes" id="UP000239065">
    <property type="component" value="Unassembled WGS sequence"/>
</dbReference>
<protein>
    <submittedName>
        <fullName evidence="1">Uncharacterized protein</fullName>
    </submittedName>
</protein>
<evidence type="ECO:0000313" key="3">
    <source>
        <dbReference type="Proteomes" id="UP000239065"/>
    </source>
</evidence>
<accession>A0A2S9SLX6</accession>
<evidence type="ECO:0000313" key="2">
    <source>
        <dbReference type="EMBL" id="PRM99515.1"/>
    </source>
</evidence>
<gene>
    <name evidence="1" type="ORF">CJ669_07370</name>
    <name evidence="2" type="ORF">CJ670_00330</name>
</gene>
<reference evidence="3 4" key="1">
    <citation type="submission" date="2017-09" db="EMBL/GenBank/DDBJ databases">
        <title>Reassesment of A. cryaerophilus.</title>
        <authorList>
            <person name="Perez-Cataluna A."/>
            <person name="Collado L."/>
            <person name="Salgado O."/>
            <person name="Lefinanco V."/>
            <person name="Figueras M.J."/>
        </authorList>
    </citation>
    <scope>NUCLEOTIDE SEQUENCE [LARGE SCALE GENOMIC DNA]</scope>
    <source>
        <strain evidence="2 4">LMG 9065</strain>
        <strain evidence="1 3">LMG 9861</strain>
    </source>
</reference>
<name>A0A2S9SLX6_9BACT</name>
<dbReference type="EMBL" id="NXGI01000001">
    <property type="protein sequence ID" value="PRM99515.1"/>
    <property type="molecule type" value="Genomic_DNA"/>
</dbReference>
<dbReference type="RefSeq" id="WP_105909373.1">
    <property type="nucleotide sequence ID" value="NZ_JAMXEI010000029.1"/>
</dbReference>
<comment type="caution">
    <text evidence="1">The sequence shown here is derived from an EMBL/GenBank/DDBJ whole genome shotgun (WGS) entry which is preliminary data.</text>
</comment>
<dbReference type="Proteomes" id="UP000239151">
    <property type="component" value="Unassembled WGS sequence"/>
</dbReference>
<proteinExistence type="predicted"/>
<evidence type="ECO:0000313" key="4">
    <source>
        <dbReference type="Proteomes" id="UP000239151"/>
    </source>
</evidence>